<evidence type="ECO:0000313" key="2">
    <source>
        <dbReference type="EMBL" id="KAK5545446.1"/>
    </source>
</evidence>
<feature type="region of interest" description="Disordered" evidence="1">
    <location>
        <begin position="609"/>
        <end position="635"/>
    </location>
</feature>
<dbReference type="AlphaFoldDB" id="A0AAV9QJV0"/>
<feature type="compositionally biased region" description="Basic and acidic residues" evidence="1">
    <location>
        <begin position="159"/>
        <end position="168"/>
    </location>
</feature>
<evidence type="ECO:0000313" key="3">
    <source>
        <dbReference type="Proteomes" id="UP001345827"/>
    </source>
</evidence>
<name>A0AAV9QJV0_9PEZI</name>
<keyword evidence="3" id="KW-1185">Reference proteome</keyword>
<dbReference type="EMBL" id="JAXLQG010000001">
    <property type="protein sequence ID" value="KAK5545446.1"/>
    <property type="molecule type" value="Genomic_DNA"/>
</dbReference>
<dbReference type="Proteomes" id="UP001345827">
    <property type="component" value="Unassembled WGS sequence"/>
</dbReference>
<feature type="compositionally biased region" description="Low complexity" evidence="1">
    <location>
        <begin position="352"/>
        <end position="371"/>
    </location>
</feature>
<comment type="caution">
    <text evidence="2">The sequence shown here is derived from an EMBL/GenBank/DDBJ whole genome shotgun (WGS) entry which is preliminary data.</text>
</comment>
<gene>
    <name evidence="2" type="ORF">LTR25_000453</name>
</gene>
<sequence>MTQIEESSVAPASKDSHIRPSIAQYETKEAEILGSSTRFDSTLHEPLSDNVNISTMSLADSPDGVFRPEDKAYKMLFGASTDESNSFEEFFNEDMYKLDGNDEESKEQDFFGNNVFNGDQYKPPSLTVLSNEQNSPPQPWREGVWCLRQREQHPGLMVEKTRRSETKRQSPMRTMDVVNQQTQRAPAPAYLDVNFLGRTKRYATSPHAGSMDSPSYQHPSFHREATLSPSPMYSQLPTSLGTGHGDTSAWQQDFQNFHIRLPYEPPLPSPSLHPPSTFRMQDSQAVSARQMNSARMAENHGVALSPRLQASQGEGYYSGVIDPFLFETHEHQQSPSHYEPLSPRHPHAHTRGPLSMHSPSSGSVPSSGSSHYSHEARSQTSNTSIDMHSQPVYSPPTILSHPPLPMLEPEETYPVLAAPKPQRIPHPILQQPIHAPLAGLGIRYPELDQMNQAVLYEPHTYTMQDSTTVGMALPYPPPARPAPGPMSSYPPLPPPPSYVFTDHSPFTTPRKQRRSPSRSPSPPISPTNISPRRNPRRSPTRTVTDYTHSRRKSIHKSGPIKDNSTQEPLPSPRARSSSRPPRTPKGPKTPTGGAQLVDFVNFTPADAGKLMNDVAPSGSSKTRARRELEAREKRKKLSEAALKAVKVAGGDVAVFEKAIFA</sequence>
<proteinExistence type="predicted"/>
<evidence type="ECO:0008006" key="4">
    <source>
        <dbReference type="Google" id="ProtNLM"/>
    </source>
</evidence>
<feature type="region of interest" description="Disordered" evidence="1">
    <location>
        <begin position="472"/>
        <end position="595"/>
    </location>
</feature>
<protein>
    <recommendedName>
        <fullName evidence="4">Developmental regulatory protein wetA</fullName>
    </recommendedName>
</protein>
<accession>A0AAV9QJV0</accession>
<feature type="region of interest" description="Disordered" evidence="1">
    <location>
        <begin position="1"/>
        <end position="21"/>
    </location>
</feature>
<feature type="compositionally biased region" description="Low complexity" evidence="1">
    <location>
        <begin position="572"/>
        <end position="594"/>
    </location>
</feature>
<feature type="region of interest" description="Disordered" evidence="1">
    <location>
        <begin position="204"/>
        <end position="223"/>
    </location>
</feature>
<feature type="compositionally biased region" description="Polar residues" evidence="1">
    <location>
        <begin position="169"/>
        <end position="183"/>
    </location>
</feature>
<reference evidence="2 3" key="1">
    <citation type="submission" date="2023-06" db="EMBL/GenBank/DDBJ databases">
        <title>Black Yeasts Isolated from many extreme environments.</title>
        <authorList>
            <person name="Coleine C."/>
            <person name="Stajich J.E."/>
            <person name="Selbmann L."/>
        </authorList>
    </citation>
    <scope>NUCLEOTIDE SEQUENCE [LARGE SCALE GENOMIC DNA]</scope>
    <source>
        <strain evidence="2 3">CCFEE 5887</strain>
    </source>
</reference>
<feature type="compositionally biased region" description="Polar residues" evidence="1">
    <location>
        <begin position="378"/>
        <end position="387"/>
    </location>
</feature>
<organism evidence="2 3">
    <name type="scientific">Vermiconidia calcicola</name>
    <dbReference type="NCBI Taxonomy" id="1690605"/>
    <lineage>
        <taxon>Eukaryota</taxon>
        <taxon>Fungi</taxon>
        <taxon>Dikarya</taxon>
        <taxon>Ascomycota</taxon>
        <taxon>Pezizomycotina</taxon>
        <taxon>Dothideomycetes</taxon>
        <taxon>Dothideomycetidae</taxon>
        <taxon>Mycosphaerellales</taxon>
        <taxon>Extremaceae</taxon>
        <taxon>Vermiconidia</taxon>
    </lineage>
</organism>
<feature type="compositionally biased region" description="Pro residues" evidence="1">
    <location>
        <begin position="474"/>
        <end position="497"/>
    </location>
</feature>
<feature type="region of interest" description="Disordered" evidence="1">
    <location>
        <begin position="159"/>
        <end position="183"/>
    </location>
</feature>
<evidence type="ECO:0000256" key="1">
    <source>
        <dbReference type="SAM" id="MobiDB-lite"/>
    </source>
</evidence>
<feature type="region of interest" description="Disordered" evidence="1">
    <location>
        <begin position="330"/>
        <end position="406"/>
    </location>
</feature>